<dbReference type="AlphaFoldDB" id="A0A916Q9D8"/>
<dbReference type="RefSeq" id="WP_201310997.1">
    <property type="nucleotide sequence ID" value="NZ_BLYI01000033.1"/>
</dbReference>
<evidence type="ECO:0000313" key="2">
    <source>
        <dbReference type="EMBL" id="GFO85290.1"/>
    </source>
</evidence>
<sequence>MMGKLMKYDLKSMLKVIIPFWIAMFVTGILWSGQAKTALLDINNADGPGSLIMGITMMLFLVLITAVIVMNIVVIIQRFWKGLLKEEGYLMFTIPVSQRSLILSKVLSSFLITIGTILVIFLLVMAMGLMHGMDLSVLVQSKFLKQFVNDWGVYSILYGSVSVLNGIYHLYAAMALGQLSSRNRFICSFVAYVALAVLFSLVETLLLGSGFHVMLNEWLYVIVRVVEIVIFHGIAEFILTKHLNLE</sequence>
<dbReference type="Proteomes" id="UP000613208">
    <property type="component" value="Unassembled WGS sequence"/>
</dbReference>
<feature type="transmembrane region" description="Helical" evidence="1">
    <location>
        <begin position="51"/>
        <end position="76"/>
    </location>
</feature>
<keyword evidence="1" id="KW-0472">Membrane</keyword>
<feature type="transmembrane region" description="Helical" evidence="1">
    <location>
        <begin position="12"/>
        <end position="31"/>
    </location>
</feature>
<feature type="transmembrane region" description="Helical" evidence="1">
    <location>
        <begin position="106"/>
        <end position="131"/>
    </location>
</feature>
<keyword evidence="1" id="KW-1133">Transmembrane helix</keyword>
<evidence type="ECO:0000313" key="3">
    <source>
        <dbReference type="Proteomes" id="UP000613208"/>
    </source>
</evidence>
<name>A0A916Q9D8_9FIRM</name>
<accession>A0A916Q9D8</accession>
<comment type="caution">
    <text evidence="2">The sequence shown here is derived from an EMBL/GenBank/DDBJ whole genome shotgun (WGS) entry which is preliminary data.</text>
</comment>
<feature type="transmembrane region" description="Helical" evidence="1">
    <location>
        <begin position="185"/>
        <end position="206"/>
    </location>
</feature>
<feature type="transmembrane region" description="Helical" evidence="1">
    <location>
        <begin position="218"/>
        <end position="239"/>
    </location>
</feature>
<reference evidence="2" key="1">
    <citation type="submission" date="2020-06" db="EMBL/GenBank/DDBJ databases">
        <title>Characterization of fructooligosaccharide metabolism and fructooligosaccharide-degrading enzymes in human commensal butyrate producers.</title>
        <authorList>
            <person name="Tanno H."/>
            <person name="Fujii T."/>
            <person name="Hirano K."/>
            <person name="Maeno S."/>
            <person name="Tonozuka T."/>
            <person name="Sakamoto M."/>
            <person name="Ohkuma M."/>
            <person name="Tochio T."/>
            <person name="Endo A."/>
        </authorList>
    </citation>
    <scope>NUCLEOTIDE SEQUENCE</scope>
    <source>
        <strain evidence="2">JCM 17466</strain>
    </source>
</reference>
<feature type="transmembrane region" description="Helical" evidence="1">
    <location>
        <begin position="151"/>
        <end position="173"/>
    </location>
</feature>
<keyword evidence="3" id="KW-1185">Reference proteome</keyword>
<evidence type="ECO:0000256" key="1">
    <source>
        <dbReference type="SAM" id="Phobius"/>
    </source>
</evidence>
<keyword evidence="1" id="KW-0812">Transmembrane</keyword>
<organism evidence="2 3">
    <name type="scientific">Anaerostipes butyraticus</name>
    <dbReference type="NCBI Taxonomy" id="645466"/>
    <lineage>
        <taxon>Bacteria</taxon>
        <taxon>Bacillati</taxon>
        <taxon>Bacillota</taxon>
        <taxon>Clostridia</taxon>
        <taxon>Lachnospirales</taxon>
        <taxon>Lachnospiraceae</taxon>
        <taxon>Anaerostipes</taxon>
    </lineage>
</organism>
<protein>
    <submittedName>
        <fullName evidence="2">Uncharacterized protein</fullName>
    </submittedName>
</protein>
<proteinExistence type="predicted"/>
<dbReference type="EMBL" id="BLYI01000033">
    <property type="protein sequence ID" value="GFO85290.1"/>
    <property type="molecule type" value="Genomic_DNA"/>
</dbReference>
<gene>
    <name evidence="2" type="ORF">ANBU17_16370</name>
</gene>